<organism evidence="1">
    <name type="scientific">hydrocarbon metagenome</name>
    <dbReference type="NCBI Taxonomy" id="938273"/>
    <lineage>
        <taxon>unclassified sequences</taxon>
        <taxon>metagenomes</taxon>
        <taxon>ecological metagenomes</taxon>
    </lineage>
</organism>
<name>A0A0W8G0F8_9ZZZZ</name>
<comment type="caution">
    <text evidence="1">The sequence shown here is derived from an EMBL/GenBank/DDBJ whole genome shotgun (WGS) entry which is preliminary data.</text>
</comment>
<evidence type="ECO:0000313" key="1">
    <source>
        <dbReference type="EMBL" id="KUG25971.1"/>
    </source>
</evidence>
<gene>
    <name evidence="1" type="ORF">ASZ90_004198</name>
</gene>
<dbReference type="AlphaFoldDB" id="A0A0W8G0F8"/>
<sequence length="59" mass="6703">MVKKGTLRYVIGSGVKNTGFYSWQTNENIIPSVHYQIKIVDPKDDRIFALSESFAVIAR</sequence>
<accession>A0A0W8G0F8</accession>
<reference evidence="1" key="1">
    <citation type="journal article" date="2015" name="Proc. Natl. Acad. Sci. U.S.A.">
        <title>Networks of energetic and metabolic interactions define dynamics in microbial communities.</title>
        <authorList>
            <person name="Embree M."/>
            <person name="Liu J.K."/>
            <person name="Al-Bassam M.M."/>
            <person name="Zengler K."/>
        </authorList>
    </citation>
    <scope>NUCLEOTIDE SEQUENCE</scope>
</reference>
<protein>
    <submittedName>
        <fullName evidence="1">Uncharacterized protein</fullName>
    </submittedName>
</protein>
<proteinExistence type="predicted"/>
<dbReference type="EMBL" id="LNQE01000563">
    <property type="protein sequence ID" value="KUG25971.1"/>
    <property type="molecule type" value="Genomic_DNA"/>
</dbReference>